<protein>
    <submittedName>
        <fullName evidence="2">Uncharacterized protein</fullName>
    </submittedName>
</protein>
<accession>K0NXV7</accession>
<organism evidence="2 3">
    <name type="scientific">Pseudotevenvirus RB43</name>
    <dbReference type="NCBI Taxonomy" id="115991"/>
    <lineage>
        <taxon>Viruses</taxon>
        <taxon>Duplodnaviria</taxon>
        <taxon>Heunggongvirae</taxon>
        <taxon>Uroviricota</taxon>
        <taxon>Caudoviricetes</taxon>
        <taxon>Pantevenvirales</taxon>
        <taxon>Straboviridae</taxon>
        <taxon>Pseudotevenvirus</taxon>
    </lineage>
</organism>
<proteinExistence type="predicted"/>
<dbReference type="Proteomes" id="UP000001467">
    <property type="component" value="Segment"/>
</dbReference>
<dbReference type="RefSeq" id="YP_239149.1">
    <property type="nucleotide sequence ID" value="NC_007023.1"/>
</dbReference>
<dbReference type="EMBL" id="HE858210">
    <property type="protein sequence ID" value="CCK74018.1"/>
    <property type="molecule type" value="Genomic_DNA"/>
</dbReference>
<reference evidence="1" key="1">
    <citation type="thesis" date="2012" institute="CNRS">
        <title>Hsp70 in life cycle of bacteriophages.</title>
        <authorList>
            <person name="Perrody E.P."/>
        </authorList>
    </citation>
    <scope>NUCLEOTIDE SEQUENCE</scope>
    <source>
        <strain evidence="1">RB43-GVA</strain>
    </source>
</reference>
<evidence type="ECO:0000313" key="3">
    <source>
        <dbReference type="Proteomes" id="UP000001467"/>
    </source>
</evidence>
<sequence>MNMYEMCKAENEVTQGEKNYNKWKRSVENMLGSSAYDEDFMYALYSDGCTPEDAVCEYFAQEGEEE</sequence>
<dbReference type="EMBL" id="HE981739">
    <property type="protein sequence ID" value="CCL97635.1"/>
    <property type="molecule type" value="Genomic_DNA"/>
</dbReference>
<evidence type="ECO:0000313" key="1">
    <source>
        <dbReference type="EMBL" id="CCK74018.1"/>
    </source>
</evidence>
<evidence type="ECO:0000313" key="4">
    <source>
        <dbReference type="Proteomes" id="UP000211060"/>
    </source>
</evidence>
<dbReference type="GeneID" id="3416377"/>
<dbReference type="Proteomes" id="UP000211060">
    <property type="component" value="Segment"/>
</dbReference>
<dbReference type="KEGG" id="vg:3416377"/>
<name>K0NXV7_9CAUD</name>
<reference evidence="3 4" key="2">
    <citation type="journal article" date="2012" name="PLoS Genet.">
        <title>A Bacteriophage-Encoded J-Domain Protein Interacts with the DnaK/Hsp70 Chaperone and Stabilizes the Heat-Shock Factor ?(32) of Escherichia coli.</title>
        <authorList>
            <person name="Perrody E."/>
            <person name="Cirinesi A.M."/>
            <person name="Desplats C."/>
            <person name="Keppel F."/>
            <person name="Schwager F."/>
            <person name="Tranier S."/>
            <person name="Georgopoulos C."/>
            <person name="Genevaux P."/>
        </authorList>
    </citation>
    <scope>NUCLEOTIDE SEQUENCE [LARGE SCALE GENOMIC DNA]</scope>
    <source>
        <strain evidence="2">RB43-GVA</strain>
    </source>
</reference>
<evidence type="ECO:0000313" key="2">
    <source>
        <dbReference type="EMBL" id="CCL97635.1"/>
    </source>
</evidence>